<feature type="non-terminal residue" evidence="1">
    <location>
        <position position="1"/>
    </location>
</feature>
<protein>
    <submittedName>
        <fullName evidence="1">Uncharacterized protein</fullName>
    </submittedName>
</protein>
<name>A0A0F9ER47_9ZZZZ</name>
<dbReference type="AlphaFoldDB" id="A0A0F9ER47"/>
<comment type="caution">
    <text evidence="1">The sequence shown here is derived from an EMBL/GenBank/DDBJ whole genome shotgun (WGS) entry which is preliminary data.</text>
</comment>
<evidence type="ECO:0000313" key="1">
    <source>
        <dbReference type="EMBL" id="KKL26333.1"/>
    </source>
</evidence>
<proteinExistence type="predicted"/>
<organism evidence="1">
    <name type="scientific">marine sediment metagenome</name>
    <dbReference type="NCBI Taxonomy" id="412755"/>
    <lineage>
        <taxon>unclassified sequences</taxon>
        <taxon>metagenomes</taxon>
        <taxon>ecological metagenomes</taxon>
    </lineage>
</organism>
<reference evidence="1" key="1">
    <citation type="journal article" date="2015" name="Nature">
        <title>Complex archaea that bridge the gap between prokaryotes and eukaryotes.</title>
        <authorList>
            <person name="Spang A."/>
            <person name="Saw J.H."/>
            <person name="Jorgensen S.L."/>
            <person name="Zaremba-Niedzwiedzka K."/>
            <person name="Martijn J."/>
            <person name="Lind A.E."/>
            <person name="van Eijk R."/>
            <person name="Schleper C."/>
            <person name="Guy L."/>
            <person name="Ettema T.J."/>
        </authorList>
    </citation>
    <scope>NUCLEOTIDE SEQUENCE</scope>
</reference>
<feature type="non-terminal residue" evidence="1">
    <location>
        <position position="537"/>
    </location>
</feature>
<gene>
    <name evidence="1" type="ORF">LCGC14_2396340</name>
</gene>
<accession>A0A0F9ER47</accession>
<sequence length="537" mass="59374">DDRYKGTVFFGNFDFFNLLEGDISELQWATYDQDWQRSSLDSIKAETTGIVYALASWFRPFGVQSIPAGSVWNTKHDINFSGFHAYTRTIVTNIVQEVGFTYDDSAVTDSLWDELAIACPVTRFAVSNQIDNPLLAEWSKTSTQTTSGAIITFDTLIVDADALFDNPNDKYDIDRTASISFELNQCSGLIIAGGFTTAIFELRKNNATIAEKRISVNPGDFVPFNITVTVSTIVKSGDELQARVLVPGGDIAIDDGFLKIENIGAIPNHSDVLSIGDHIPKIGKKDFLTWIFALFNIQVETNETNKTVVLSPFDALLISSEQNWSKNLDTSKRVDEGITLPYAQNNHFKYAENENLVRSDSGGIYNINNPFLRADLNLIQSGFGASDGAQRKGIYIRAAAVIEYPTYIMHTTRLPGMNTTAASDAFTIDNEGAEYSIGDYIEVGGEFRQINGRTSDTAGIVSINFDGNNASQAWTLRRFELMDLTPPRIARIVASEGNYDIVQGTEDVVTSIVGGKEAVFHDDLLWYIITNSYQNLL</sequence>
<dbReference type="EMBL" id="LAZR01035873">
    <property type="protein sequence ID" value="KKL26333.1"/>
    <property type="molecule type" value="Genomic_DNA"/>
</dbReference>